<keyword evidence="4" id="KW-0732">Signal</keyword>
<evidence type="ECO:0000313" key="11">
    <source>
        <dbReference type="Proteomes" id="UP000236151"/>
    </source>
</evidence>
<dbReference type="RefSeq" id="WP_103081971.1">
    <property type="nucleotide sequence ID" value="NZ_CP021850.1"/>
</dbReference>
<dbReference type="Pfam" id="PF05504">
    <property type="entry name" value="Spore_GerAC"/>
    <property type="match status" value="1"/>
</dbReference>
<name>A0A2K2FGZ3_9CLOT</name>
<evidence type="ECO:0000313" key="10">
    <source>
        <dbReference type="EMBL" id="PNT98059.1"/>
    </source>
</evidence>
<evidence type="ECO:0000259" key="8">
    <source>
        <dbReference type="Pfam" id="PF05504"/>
    </source>
</evidence>
<feature type="domain" description="Spore germination GerAC-like C-terminal" evidence="8">
    <location>
        <begin position="256"/>
        <end position="422"/>
    </location>
</feature>
<proteinExistence type="inferred from homology"/>
<dbReference type="GO" id="GO:0016020">
    <property type="term" value="C:membrane"/>
    <property type="evidence" value="ECO:0007669"/>
    <property type="project" value="UniProtKB-SubCell"/>
</dbReference>
<evidence type="ECO:0000256" key="3">
    <source>
        <dbReference type="ARBA" id="ARBA00022544"/>
    </source>
</evidence>
<dbReference type="NCBIfam" id="TIGR02887">
    <property type="entry name" value="spore_ger_x_C"/>
    <property type="match status" value="1"/>
</dbReference>
<evidence type="ECO:0000256" key="2">
    <source>
        <dbReference type="ARBA" id="ARBA00007886"/>
    </source>
</evidence>
<dbReference type="InterPro" id="IPR046953">
    <property type="entry name" value="Spore_GerAC-like_C"/>
</dbReference>
<comment type="caution">
    <text evidence="10">The sequence shown here is derived from an EMBL/GenBank/DDBJ whole genome shotgun (WGS) entry which is preliminary data.</text>
</comment>
<keyword evidence="7" id="KW-0449">Lipoprotein</keyword>
<dbReference type="InterPro" id="IPR057336">
    <property type="entry name" value="GerAC_N"/>
</dbReference>
<keyword evidence="3" id="KW-0309">Germination</keyword>
<evidence type="ECO:0000256" key="4">
    <source>
        <dbReference type="ARBA" id="ARBA00022729"/>
    </source>
</evidence>
<dbReference type="AlphaFoldDB" id="A0A2K2FGZ3"/>
<keyword evidence="6" id="KW-0564">Palmitate</keyword>
<feature type="domain" description="Spore germination protein N-terminal" evidence="9">
    <location>
        <begin position="25"/>
        <end position="207"/>
    </location>
</feature>
<keyword evidence="11" id="KW-1185">Reference proteome</keyword>
<evidence type="ECO:0000256" key="1">
    <source>
        <dbReference type="ARBA" id="ARBA00004635"/>
    </source>
</evidence>
<dbReference type="Gene3D" id="3.30.300.210">
    <property type="entry name" value="Nutrient germinant receptor protein C, domain 3"/>
    <property type="match status" value="1"/>
</dbReference>
<dbReference type="Pfam" id="PF25198">
    <property type="entry name" value="Spore_GerAC_N"/>
    <property type="match status" value="1"/>
</dbReference>
<evidence type="ECO:0000256" key="6">
    <source>
        <dbReference type="ARBA" id="ARBA00023139"/>
    </source>
</evidence>
<dbReference type="OrthoDB" id="9816067at2"/>
<dbReference type="PANTHER" id="PTHR35789:SF1">
    <property type="entry name" value="SPORE GERMINATION PROTEIN B3"/>
    <property type="match status" value="1"/>
</dbReference>
<reference evidence="10 11" key="1">
    <citation type="submission" date="2017-06" db="EMBL/GenBank/DDBJ databases">
        <title>Investigating the central metabolism of Clostridium thermosuccinogenes.</title>
        <authorList>
            <person name="Koendjbiharie J.G."/>
            <person name="van Kranenburg R."/>
        </authorList>
    </citation>
    <scope>NUCLEOTIDE SEQUENCE [LARGE SCALE GENOMIC DNA]</scope>
    <source>
        <strain evidence="10 11">DSM 5806</strain>
    </source>
</reference>
<keyword evidence="5" id="KW-0472">Membrane</keyword>
<dbReference type="InterPro" id="IPR038501">
    <property type="entry name" value="Spore_GerAC_C_sf"/>
</dbReference>
<accession>A0A2K2FGZ3</accession>
<comment type="subcellular location">
    <subcellularLocation>
        <location evidence="1">Membrane</location>
        <topology evidence="1">Lipid-anchor</topology>
    </subcellularLocation>
</comment>
<dbReference type="GO" id="GO:0009847">
    <property type="term" value="P:spore germination"/>
    <property type="evidence" value="ECO:0007669"/>
    <property type="project" value="InterPro"/>
</dbReference>
<dbReference type="PROSITE" id="PS51257">
    <property type="entry name" value="PROKAR_LIPOPROTEIN"/>
    <property type="match status" value="1"/>
</dbReference>
<dbReference type="KEGG" id="cthd:CDO33_07075"/>
<dbReference type="EMBL" id="NIOJ01000031">
    <property type="protein sequence ID" value="PNT98059.1"/>
    <property type="molecule type" value="Genomic_DNA"/>
</dbReference>
<gene>
    <name evidence="10" type="ORF">CDQ84_11970</name>
</gene>
<sequence>MKGRRVLGFLLLTFFLIFMLSGCYDSIEVDDLAYVIAIGVDKGTVDMVKVTLQFALPLAMGTGGEGGGGGGGGGESEENKTVYNLTIDAPSILTGISMANNIVSKQINLSHTKIIVFSEEMAREGIGNYIVRLSSMRQLRPNTAVYVTRSSAEEFLKAVTPQLSTNTAKYYEQGVLVHERVGATANTQLHSFSAASRSLGAQPVVTLAGINRYETSADFKIPKDDASMGEDNNINHLEYKAGEIPRAAKNKAEVRGLAVFRGGKMIGELSGLETIFYMMVTGELRYNNITLQDPHDSNNYVVLNVKKSRNPVHSVEIVDGKPLIGVKILLEADISAIGSEMDYQEPEKASILEKECEKYIKREIESLLYKTSKEFNTDIFGFGNKIAGKFATWEEWEKFGWLQKYKDTSFSVEVDLVIRRPGLTVKSIPIISSEGAEGK</sequence>
<protein>
    <submittedName>
        <fullName evidence="10">Uncharacterized protein</fullName>
    </submittedName>
</protein>
<dbReference type="Proteomes" id="UP000236151">
    <property type="component" value="Unassembled WGS sequence"/>
</dbReference>
<comment type="similarity">
    <text evidence="2">Belongs to the GerABKC lipoprotein family.</text>
</comment>
<organism evidence="10 11">
    <name type="scientific">Clostridium thermosuccinogenes</name>
    <dbReference type="NCBI Taxonomy" id="84032"/>
    <lineage>
        <taxon>Bacteria</taxon>
        <taxon>Bacillati</taxon>
        <taxon>Bacillota</taxon>
        <taxon>Clostridia</taxon>
        <taxon>Eubacteriales</taxon>
        <taxon>Clostridiaceae</taxon>
        <taxon>Clostridium</taxon>
    </lineage>
</organism>
<evidence type="ECO:0000259" key="9">
    <source>
        <dbReference type="Pfam" id="PF25198"/>
    </source>
</evidence>
<evidence type="ECO:0000256" key="7">
    <source>
        <dbReference type="ARBA" id="ARBA00023288"/>
    </source>
</evidence>
<dbReference type="PANTHER" id="PTHR35789">
    <property type="entry name" value="SPORE GERMINATION PROTEIN B3"/>
    <property type="match status" value="1"/>
</dbReference>
<dbReference type="InterPro" id="IPR008844">
    <property type="entry name" value="Spore_GerAC-like"/>
</dbReference>
<evidence type="ECO:0000256" key="5">
    <source>
        <dbReference type="ARBA" id="ARBA00023136"/>
    </source>
</evidence>